<protein>
    <submittedName>
        <fullName evidence="2">Uncharacterized protein</fullName>
    </submittedName>
</protein>
<sequence length="95" mass="10781">LAHTTTGCGKQGFPSAQPYLSHTPGANPFCCMFLVSIHFCFPNVSKTERDCSSHQHNQQNSPNPKQLHNKHPYQESPSIRRELRLRLGLWPNTLL</sequence>
<accession>A0A2V5IFV3</accession>
<reference evidence="2 3" key="1">
    <citation type="submission" date="2018-02" db="EMBL/GenBank/DDBJ databases">
        <title>The genomes of Aspergillus section Nigri reveals drivers in fungal speciation.</title>
        <authorList>
            <consortium name="DOE Joint Genome Institute"/>
            <person name="Vesth T.C."/>
            <person name="Nybo J."/>
            <person name="Theobald S."/>
            <person name="Brandl J."/>
            <person name="Frisvad J.C."/>
            <person name="Nielsen K.F."/>
            <person name="Lyhne E.K."/>
            <person name="Kogle M.E."/>
            <person name="Kuo A."/>
            <person name="Riley R."/>
            <person name="Clum A."/>
            <person name="Nolan M."/>
            <person name="Lipzen A."/>
            <person name="Salamov A."/>
            <person name="Henrissat B."/>
            <person name="Wiebenga A."/>
            <person name="De vries R.P."/>
            <person name="Grigoriev I.V."/>
            <person name="Mortensen U.H."/>
            <person name="Andersen M.R."/>
            <person name="Baker S.E."/>
        </authorList>
    </citation>
    <scope>NUCLEOTIDE SEQUENCE [LARGE SCALE GENOMIC DNA]</scope>
    <source>
        <strain evidence="2 3">CBS 114.80</strain>
    </source>
</reference>
<organism evidence="2 3">
    <name type="scientific">Aspergillus indologenus CBS 114.80</name>
    <dbReference type="NCBI Taxonomy" id="1450541"/>
    <lineage>
        <taxon>Eukaryota</taxon>
        <taxon>Fungi</taxon>
        <taxon>Dikarya</taxon>
        <taxon>Ascomycota</taxon>
        <taxon>Pezizomycotina</taxon>
        <taxon>Eurotiomycetes</taxon>
        <taxon>Eurotiomycetidae</taxon>
        <taxon>Eurotiales</taxon>
        <taxon>Aspergillaceae</taxon>
        <taxon>Aspergillus</taxon>
        <taxon>Aspergillus subgen. Circumdati</taxon>
    </lineage>
</organism>
<evidence type="ECO:0000256" key="1">
    <source>
        <dbReference type="SAM" id="MobiDB-lite"/>
    </source>
</evidence>
<feature type="non-terminal residue" evidence="2">
    <location>
        <position position="1"/>
    </location>
</feature>
<evidence type="ECO:0000313" key="3">
    <source>
        <dbReference type="Proteomes" id="UP000248817"/>
    </source>
</evidence>
<evidence type="ECO:0000313" key="2">
    <source>
        <dbReference type="EMBL" id="PYI34981.1"/>
    </source>
</evidence>
<name>A0A2V5IFV3_9EURO</name>
<dbReference type="AlphaFoldDB" id="A0A2V5IFV3"/>
<dbReference type="Proteomes" id="UP000248817">
    <property type="component" value="Unassembled WGS sequence"/>
</dbReference>
<dbReference type="EMBL" id="KZ825472">
    <property type="protein sequence ID" value="PYI34981.1"/>
    <property type="molecule type" value="Genomic_DNA"/>
</dbReference>
<feature type="region of interest" description="Disordered" evidence="1">
    <location>
        <begin position="47"/>
        <end position="79"/>
    </location>
</feature>
<feature type="compositionally biased region" description="Polar residues" evidence="1">
    <location>
        <begin position="54"/>
        <end position="66"/>
    </location>
</feature>
<keyword evidence="3" id="KW-1185">Reference proteome</keyword>
<proteinExistence type="predicted"/>
<gene>
    <name evidence="2" type="ORF">BP00DRAFT_335212</name>
</gene>